<gene>
    <name evidence="2" type="ORF">EA797_14330</name>
</gene>
<accession>A0A3M2HTL8</accession>
<protein>
    <submittedName>
        <fullName evidence="2">DUF2790 domain-containing protein</fullName>
    </submittedName>
</protein>
<evidence type="ECO:0000256" key="1">
    <source>
        <dbReference type="SAM" id="SignalP"/>
    </source>
</evidence>
<sequence>MTFKTFTAACLLTVLSVGALPAMAQGNAKSETYSYGTQLDISQVISLTEDAGQVCGLVNAHLSYLDSMGEQRSLTYLKQAANCNDGG</sequence>
<evidence type="ECO:0000313" key="3">
    <source>
        <dbReference type="Proteomes" id="UP000269774"/>
    </source>
</evidence>
<keyword evidence="1" id="KW-0732">Signal</keyword>
<evidence type="ECO:0000313" key="2">
    <source>
        <dbReference type="EMBL" id="RMH89124.1"/>
    </source>
</evidence>
<feature type="signal peptide" evidence="1">
    <location>
        <begin position="1"/>
        <end position="24"/>
    </location>
</feature>
<dbReference type="OrthoDB" id="7027858at2"/>
<dbReference type="EMBL" id="RFFM01000003">
    <property type="protein sequence ID" value="RMH89124.1"/>
    <property type="molecule type" value="Genomic_DNA"/>
</dbReference>
<comment type="caution">
    <text evidence="2">The sequence shown here is derived from an EMBL/GenBank/DDBJ whole genome shotgun (WGS) entry which is preliminary data.</text>
</comment>
<dbReference type="Proteomes" id="UP000269774">
    <property type="component" value="Unassembled WGS sequence"/>
</dbReference>
<dbReference type="RefSeq" id="WP_122166373.1">
    <property type="nucleotide sequence ID" value="NZ_JAMOIB010000004.1"/>
</dbReference>
<dbReference type="InterPro" id="IPR021245">
    <property type="entry name" value="DUF2790"/>
</dbReference>
<feature type="chain" id="PRO_5018252538" evidence="1">
    <location>
        <begin position="25"/>
        <end position="87"/>
    </location>
</feature>
<dbReference type="AlphaFoldDB" id="A0A3M2HTL8"/>
<dbReference type="Pfam" id="PF10976">
    <property type="entry name" value="DUF2790"/>
    <property type="match status" value="1"/>
</dbReference>
<keyword evidence="3" id="KW-1185">Reference proteome</keyword>
<reference evidence="2 3" key="1">
    <citation type="submission" date="2018-10" db="EMBL/GenBank/DDBJ databases">
        <title>Pseudomonas zhaodongensis NEAU-ST5-21(T) genome.</title>
        <authorList>
            <person name="Peng J."/>
            <person name="Liu Z.-P."/>
        </authorList>
    </citation>
    <scope>NUCLEOTIDE SEQUENCE [LARGE SCALE GENOMIC DNA]</scope>
    <source>
        <strain evidence="2 3">NEAU-ST5-21</strain>
    </source>
</reference>
<proteinExistence type="predicted"/>
<dbReference type="Gene3D" id="2.30.140.50">
    <property type="entry name" value="Protein of unknown function DUF2790"/>
    <property type="match status" value="1"/>
</dbReference>
<organism evidence="2 3">
    <name type="scientific">Stutzerimonas zhaodongensis</name>
    <dbReference type="NCBI Taxonomy" id="1176257"/>
    <lineage>
        <taxon>Bacteria</taxon>
        <taxon>Pseudomonadati</taxon>
        <taxon>Pseudomonadota</taxon>
        <taxon>Gammaproteobacteria</taxon>
        <taxon>Pseudomonadales</taxon>
        <taxon>Pseudomonadaceae</taxon>
        <taxon>Stutzerimonas</taxon>
    </lineage>
</organism>
<name>A0A3M2HTL8_9GAMM</name>